<dbReference type="InterPro" id="IPR036322">
    <property type="entry name" value="WD40_repeat_dom_sf"/>
</dbReference>
<dbReference type="EMBL" id="JBBXMP010000048">
    <property type="protein sequence ID" value="KAL0065376.1"/>
    <property type="molecule type" value="Genomic_DNA"/>
</dbReference>
<dbReference type="InterPro" id="IPR015943">
    <property type="entry name" value="WD40/YVTN_repeat-like_dom_sf"/>
</dbReference>
<evidence type="ECO:0000313" key="2">
    <source>
        <dbReference type="Proteomes" id="UP001437256"/>
    </source>
</evidence>
<organism evidence="1 2">
    <name type="scientific">Marasmius tenuissimus</name>
    <dbReference type="NCBI Taxonomy" id="585030"/>
    <lineage>
        <taxon>Eukaryota</taxon>
        <taxon>Fungi</taxon>
        <taxon>Dikarya</taxon>
        <taxon>Basidiomycota</taxon>
        <taxon>Agaricomycotina</taxon>
        <taxon>Agaricomycetes</taxon>
        <taxon>Agaricomycetidae</taxon>
        <taxon>Agaricales</taxon>
        <taxon>Marasmiineae</taxon>
        <taxon>Marasmiaceae</taxon>
        <taxon>Marasmius</taxon>
    </lineage>
</organism>
<evidence type="ECO:0000313" key="1">
    <source>
        <dbReference type="EMBL" id="KAL0065376.1"/>
    </source>
</evidence>
<name>A0ABR2ZUI2_9AGAR</name>
<dbReference type="Proteomes" id="UP001437256">
    <property type="component" value="Unassembled WGS sequence"/>
</dbReference>
<keyword evidence="2" id="KW-1185">Reference proteome</keyword>
<dbReference type="SUPFAM" id="SSF50978">
    <property type="entry name" value="WD40 repeat-like"/>
    <property type="match status" value="1"/>
</dbReference>
<gene>
    <name evidence="1" type="ORF">AAF712_007581</name>
</gene>
<proteinExistence type="predicted"/>
<protein>
    <submittedName>
        <fullName evidence="1">Uncharacterized protein</fullName>
    </submittedName>
</protein>
<dbReference type="Gene3D" id="2.130.10.10">
    <property type="entry name" value="YVTN repeat-like/Quinoprotein amine dehydrogenase"/>
    <property type="match status" value="1"/>
</dbReference>
<sequence length="227" mass="24926">MPLFFASPVARLSWTEEVTLEFGPNHPQNRLILVSYSLDSKYLAVGFARLVQVWDLQQLGLQPASPRFSVRLNHDITSFAWIKSDFLVHGHLDGRVGVSAVEGSVSFSLFSRATDVDINQALDMKVFRAAPRGDVSSFAFLGEGRILVIGVGEAVYLWQVGSACKQRTSLANELTFLTDLQLEWRALGSLPAPPVIDYLNLRGLPVTAVFAIDKSTLLVSYAESAVV</sequence>
<reference evidence="1 2" key="1">
    <citation type="submission" date="2024-05" db="EMBL/GenBank/DDBJ databases">
        <title>A draft genome resource for the thread blight pathogen Marasmius tenuissimus strain MS-2.</title>
        <authorList>
            <person name="Yulfo-Soto G.E."/>
            <person name="Baruah I.K."/>
            <person name="Amoako-Attah I."/>
            <person name="Bukari Y."/>
            <person name="Meinhardt L.W."/>
            <person name="Bailey B.A."/>
            <person name="Cohen S.P."/>
        </authorList>
    </citation>
    <scope>NUCLEOTIDE SEQUENCE [LARGE SCALE GENOMIC DNA]</scope>
    <source>
        <strain evidence="1 2">MS-2</strain>
    </source>
</reference>
<comment type="caution">
    <text evidence="1">The sequence shown here is derived from an EMBL/GenBank/DDBJ whole genome shotgun (WGS) entry which is preliminary data.</text>
</comment>
<accession>A0ABR2ZUI2</accession>